<evidence type="ECO:0000313" key="1">
    <source>
        <dbReference type="EMBL" id="KAF9736648.1"/>
    </source>
</evidence>
<protein>
    <submittedName>
        <fullName evidence="1">Uncharacterized protein</fullName>
    </submittedName>
</protein>
<name>A0A9P6GKA6_9PLEO</name>
<keyword evidence="2" id="KW-1185">Reference proteome</keyword>
<evidence type="ECO:0000313" key="2">
    <source>
        <dbReference type="Proteomes" id="UP000756921"/>
    </source>
</evidence>
<gene>
    <name evidence="1" type="ORF">PMIN01_04427</name>
</gene>
<dbReference type="EMBL" id="WJXW01000004">
    <property type="protein sequence ID" value="KAF9736648.1"/>
    <property type="molecule type" value="Genomic_DNA"/>
</dbReference>
<comment type="caution">
    <text evidence="1">The sequence shown here is derived from an EMBL/GenBank/DDBJ whole genome shotgun (WGS) entry which is preliminary data.</text>
</comment>
<reference evidence="1" key="1">
    <citation type="journal article" date="2020" name="Mol. Plant Microbe Interact.">
        <title>Genome Sequence of the Biocontrol Agent Coniothyrium minitans strain Conio (IMI 134523).</title>
        <authorList>
            <person name="Patel D."/>
            <person name="Shittu T.A."/>
            <person name="Baroncelli R."/>
            <person name="Muthumeenakshi S."/>
            <person name="Osborne T.H."/>
            <person name="Janganan T.K."/>
            <person name="Sreenivasaprasad S."/>
        </authorList>
    </citation>
    <scope>NUCLEOTIDE SEQUENCE</scope>
    <source>
        <strain evidence="1">Conio</strain>
    </source>
</reference>
<dbReference type="Proteomes" id="UP000756921">
    <property type="component" value="Unassembled WGS sequence"/>
</dbReference>
<sequence length="92" mass="10092">MIHCRWAAKNEVMINEIGEIGCLNAWGPNSEAEVAVIESGCKSLTVVCAFSHQISPNEKVRNPCLFQCANEDHTCDNNDNLPNPCPARMFSG</sequence>
<accession>A0A9P6GKA6</accession>
<proteinExistence type="predicted"/>
<dbReference type="AlphaFoldDB" id="A0A9P6GKA6"/>
<organism evidence="1 2">
    <name type="scientific">Paraphaeosphaeria minitans</name>
    <dbReference type="NCBI Taxonomy" id="565426"/>
    <lineage>
        <taxon>Eukaryota</taxon>
        <taxon>Fungi</taxon>
        <taxon>Dikarya</taxon>
        <taxon>Ascomycota</taxon>
        <taxon>Pezizomycotina</taxon>
        <taxon>Dothideomycetes</taxon>
        <taxon>Pleosporomycetidae</taxon>
        <taxon>Pleosporales</taxon>
        <taxon>Massarineae</taxon>
        <taxon>Didymosphaeriaceae</taxon>
        <taxon>Paraphaeosphaeria</taxon>
    </lineage>
</organism>